<dbReference type="PANTHER" id="PTHR11909">
    <property type="entry name" value="CASEIN KINASE-RELATED"/>
    <property type="match status" value="1"/>
</dbReference>
<dbReference type="OrthoDB" id="5579860at2759"/>
<dbReference type="STRING" id="1077348.A0A2G8S2C0"/>
<dbReference type="SUPFAM" id="SSF56112">
    <property type="entry name" value="Protein kinase-like (PK-like)"/>
    <property type="match status" value="1"/>
</dbReference>
<dbReference type="Proteomes" id="UP000230002">
    <property type="component" value="Unassembled WGS sequence"/>
</dbReference>
<sequence length="242" mass="27769">MEQPLSRRDDMESLAYTIFRIYAGMLPWSHLESTQSIEISESKQVWSKSGAFYKGDCAYPLASLIEYAQHLGFDEDPDYDRWRQGFWSVDNEPAAPLPASDPLYDPENATECVPRNMEFIPKDPSVTEYNIDSPTHQNVNKIIYEPGSNHGFMPASEWGDAITLLQQDVMRDERGFIQNVVKCISEVPTTTVAHLAPRCPKEVMRKWDDPLPFKPVRTYVLKQMKANEDRMDSATAENSRRK</sequence>
<comment type="caution">
    <text evidence="1">The sequence shown here is derived from an EMBL/GenBank/DDBJ whole genome shotgun (WGS) entry which is preliminary data.</text>
</comment>
<dbReference type="Gene3D" id="1.10.510.10">
    <property type="entry name" value="Transferase(Phosphotransferase) domain 1"/>
    <property type="match status" value="1"/>
</dbReference>
<accession>A0A2G8S2C0</accession>
<reference evidence="1 2" key="1">
    <citation type="journal article" date="2015" name="Sci. Rep.">
        <title>Chromosome-level genome map provides insights into diverse defense mechanisms in the medicinal fungus Ganoderma sinense.</title>
        <authorList>
            <person name="Zhu Y."/>
            <person name="Xu J."/>
            <person name="Sun C."/>
            <person name="Zhou S."/>
            <person name="Xu H."/>
            <person name="Nelson D.R."/>
            <person name="Qian J."/>
            <person name="Song J."/>
            <person name="Luo H."/>
            <person name="Xiang L."/>
            <person name="Li Y."/>
            <person name="Xu Z."/>
            <person name="Ji A."/>
            <person name="Wang L."/>
            <person name="Lu S."/>
            <person name="Hayward A."/>
            <person name="Sun W."/>
            <person name="Li X."/>
            <person name="Schwartz D.C."/>
            <person name="Wang Y."/>
            <person name="Chen S."/>
        </authorList>
    </citation>
    <scope>NUCLEOTIDE SEQUENCE [LARGE SCALE GENOMIC DNA]</scope>
    <source>
        <strain evidence="1 2">ZZ0214-1</strain>
    </source>
</reference>
<dbReference type="AlphaFoldDB" id="A0A2G8S2C0"/>
<dbReference type="EMBL" id="AYKW01000032">
    <property type="protein sequence ID" value="PIL27920.1"/>
    <property type="molecule type" value="Genomic_DNA"/>
</dbReference>
<name>A0A2G8S2C0_9APHY</name>
<organism evidence="1 2">
    <name type="scientific">Ganoderma sinense ZZ0214-1</name>
    <dbReference type="NCBI Taxonomy" id="1077348"/>
    <lineage>
        <taxon>Eukaryota</taxon>
        <taxon>Fungi</taxon>
        <taxon>Dikarya</taxon>
        <taxon>Basidiomycota</taxon>
        <taxon>Agaricomycotina</taxon>
        <taxon>Agaricomycetes</taxon>
        <taxon>Polyporales</taxon>
        <taxon>Polyporaceae</taxon>
        <taxon>Ganoderma</taxon>
    </lineage>
</organism>
<evidence type="ECO:0000313" key="2">
    <source>
        <dbReference type="Proteomes" id="UP000230002"/>
    </source>
</evidence>
<keyword evidence="2" id="KW-1185">Reference proteome</keyword>
<gene>
    <name evidence="1" type="ORF">GSI_09955</name>
</gene>
<protein>
    <submittedName>
        <fullName evidence="1">Uncharacterized protein</fullName>
    </submittedName>
</protein>
<dbReference type="InterPro" id="IPR050235">
    <property type="entry name" value="CK1_Ser-Thr_kinase"/>
</dbReference>
<dbReference type="InterPro" id="IPR011009">
    <property type="entry name" value="Kinase-like_dom_sf"/>
</dbReference>
<evidence type="ECO:0000313" key="1">
    <source>
        <dbReference type="EMBL" id="PIL27920.1"/>
    </source>
</evidence>
<proteinExistence type="predicted"/>